<name>G5IZX9_CROWT</name>
<dbReference type="AlphaFoldDB" id="G5IZX9"/>
<accession>G5IZX9</accession>
<protein>
    <recommendedName>
        <fullName evidence="4">Glycosyltransferase RgtA/B/C/D-like domain-containing protein</fullName>
    </recommendedName>
</protein>
<feature type="transmembrane region" description="Helical" evidence="1">
    <location>
        <begin position="468"/>
        <end position="487"/>
    </location>
</feature>
<dbReference type="PATRIC" id="fig|423471.3.peg.747"/>
<evidence type="ECO:0000256" key="1">
    <source>
        <dbReference type="SAM" id="Phobius"/>
    </source>
</evidence>
<feature type="transmembrane region" description="Helical" evidence="1">
    <location>
        <begin position="6"/>
        <end position="23"/>
    </location>
</feature>
<feature type="transmembrane region" description="Helical" evidence="1">
    <location>
        <begin position="44"/>
        <end position="65"/>
    </location>
</feature>
<evidence type="ECO:0008006" key="4">
    <source>
        <dbReference type="Google" id="ProtNLM"/>
    </source>
</evidence>
<feature type="transmembrane region" description="Helical" evidence="1">
    <location>
        <begin position="443"/>
        <end position="462"/>
    </location>
</feature>
<feature type="transmembrane region" description="Helical" evidence="1">
    <location>
        <begin position="499"/>
        <end position="519"/>
    </location>
</feature>
<keyword evidence="1" id="KW-0812">Transmembrane</keyword>
<keyword evidence="1" id="KW-1133">Transmembrane helix</keyword>
<feature type="transmembrane region" description="Helical" evidence="1">
    <location>
        <begin position="316"/>
        <end position="335"/>
    </location>
</feature>
<reference evidence="2 3" key="1">
    <citation type="journal article" date="2011" name="Front. Microbiol.">
        <title>Two Strains of Crocosphaera watsonii with Highly Conserved Genomes are Distinguished by Strain-Specific Features.</title>
        <authorList>
            <person name="Bench S.R."/>
            <person name="Ilikchyan I.N."/>
            <person name="Tripp H.J."/>
            <person name="Zehr J.P."/>
        </authorList>
    </citation>
    <scope>NUCLEOTIDE SEQUENCE [LARGE SCALE GENOMIC DNA]</scope>
    <source>
        <strain evidence="2 3">WH 0003</strain>
    </source>
</reference>
<evidence type="ECO:0000313" key="3">
    <source>
        <dbReference type="Proteomes" id="UP000003477"/>
    </source>
</evidence>
<gene>
    <name evidence="2" type="ORF">CWATWH0003_0814</name>
</gene>
<sequence length="595" mass="67890">MFIPLISFVFGIIILTTSSLVYVGVPALKNIPFIFGLREQKITLLGLVLISLALMLGIVGYFGYIDGSLLRKIRAFLGIGGLLSITFPILQNNKNTNHFLSKIVSQLTLKILLTVGSITILFSIFQISFFDGNYGGDAYMYHLPFAARIWGIISPEQYTFEYNLEHRLKGFPLLANFLQGLFWKIFQRPEATNLLAFFSLITIISYLKFYLKIPFYLATLSLLAVPMVHMHAARSYIDLPGNVCVSILILTTYLLYVNKISLNNKTFLLIIASAAGAAHIKFQLIPVVCLILLTVLPQVILKYGQTENEKINSPRAIKSFLLCLLASLLIFATPIKNIIVYQNPFYPVKVEIAGIVLNHNEAAPNFMHENIRKLPPHLRWGRSVLEINAFDDRRPWPWTLAMDFISWDEERFGIGGYFGGYVLVNLCLFIYLCIRNFNAQAKVAMILMLIMTALTPLMPQAYELRYYMYWMIVFVSLNCYLLCHNLDLLPDKRILKPQYFALVAAAFMFIFMEKTNYFFSKPSFSPLSDYIEPNVSQEVLAKIEDGESVCLVGKVPHTFFYSSYFHPPRNYSLQGEFDISPEYVAEKCQGRKILK</sequence>
<proteinExistence type="predicted"/>
<comment type="caution">
    <text evidence="2">The sequence shown here is derived from an EMBL/GenBank/DDBJ whole genome shotgun (WGS) entry which is preliminary data.</text>
</comment>
<dbReference type="GeneID" id="88764698"/>
<organism evidence="2 3">
    <name type="scientific">Crocosphaera watsonii WH 0003</name>
    <dbReference type="NCBI Taxonomy" id="423471"/>
    <lineage>
        <taxon>Bacteria</taxon>
        <taxon>Bacillati</taxon>
        <taxon>Cyanobacteriota</taxon>
        <taxon>Cyanophyceae</taxon>
        <taxon>Oscillatoriophycideae</taxon>
        <taxon>Chroococcales</taxon>
        <taxon>Aphanothecaceae</taxon>
        <taxon>Crocosphaera</taxon>
    </lineage>
</organism>
<keyword evidence="1" id="KW-0472">Membrane</keyword>
<feature type="transmembrane region" description="Helical" evidence="1">
    <location>
        <begin position="193"/>
        <end position="209"/>
    </location>
</feature>
<feature type="transmembrane region" description="Helical" evidence="1">
    <location>
        <begin position="414"/>
        <end position="434"/>
    </location>
</feature>
<dbReference type="EMBL" id="AESD01000133">
    <property type="protein sequence ID" value="EHJ14508.1"/>
    <property type="molecule type" value="Genomic_DNA"/>
</dbReference>
<dbReference type="Proteomes" id="UP000003477">
    <property type="component" value="Unassembled WGS sequence"/>
</dbReference>
<feature type="transmembrane region" description="Helical" evidence="1">
    <location>
        <begin position="71"/>
        <end position="90"/>
    </location>
</feature>
<feature type="transmembrane region" description="Helical" evidence="1">
    <location>
        <begin position="239"/>
        <end position="256"/>
    </location>
</feature>
<evidence type="ECO:0000313" key="2">
    <source>
        <dbReference type="EMBL" id="EHJ14508.1"/>
    </source>
</evidence>
<feature type="transmembrane region" description="Helical" evidence="1">
    <location>
        <begin position="111"/>
        <end position="130"/>
    </location>
</feature>
<dbReference type="RefSeq" id="WP_007309374.1">
    <property type="nucleotide sequence ID" value="NZ_AESD01000133.1"/>
</dbReference>